<name>A0ABP8CV18_9ACTN</name>
<gene>
    <name evidence="1" type="ORF">GCM10022255_003940</name>
</gene>
<dbReference type="EMBL" id="BAABAT010000001">
    <property type="protein sequence ID" value="GAA4243723.1"/>
    <property type="molecule type" value="Genomic_DNA"/>
</dbReference>
<keyword evidence="2" id="KW-1185">Reference proteome</keyword>
<reference evidence="2" key="1">
    <citation type="journal article" date="2019" name="Int. J. Syst. Evol. Microbiol.">
        <title>The Global Catalogue of Microorganisms (GCM) 10K type strain sequencing project: providing services to taxonomists for standard genome sequencing and annotation.</title>
        <authorList>
            <consortium name="The Broad Institute Genomics Platform"/>
            <consortium name="The Broad Institute Genome Sequencing Center for Infectious Disease"/>
            <person name="Wu L."/>
            <person name="Ma J."/>
        </authorList>
    </citation>
    <scope>NUCLEOTIDE SEQUENCE [LARGE SCALE GENOMIC DNA]</scope>
    <source>
        <strain evidence="2">JCM 17441</strain>
    </source>
</reference>
<comment type="caution">
    <text evidence="1">The sequence shown here is derived from an EMBL/GenBank/DDBJ whole genome shotgun (WGS) entry which is preliminary data.</text>
</comment>
<evidence type="ECO:0000313" key="1">
    <source>
        <dbReference type="EMBL" id="GAA4243723.1"/>
    </source>
</evidence>
<evidence type="ECO:0008006" key="3">
    <source>
        <dbReference type="Google" id="ProtNLM"/>
    </source>
</evidence>
<organism evidence="1 2">
    <name type="scientific">Dactylosporangium darangshiense</name>
    <dbReference type="NCBI Taxonomy" id="579108"/>
    <lineage>
        <taxon>Bacteria</taxon>
        <taxon>Bacillati</taxon>
        <taxon>Actinomycetota</taxon>
        <taxon>Actinomycetes</taxon>
        <taxon>Micromonosporales</taxon>
        <taxon>Micromonosporaceae</taxon>
        <taxon>Dactylosporangium</taxon>
    </lineage>
</organism>
<proteinExistence type="predicted"/>
<dbReference type="RefSeq" id="WP_345120495.1">
    <property type="nucleotide sequence ID" value="NZ_BAABAT010000001.1"/>
</dbReference>
<dbReference type="Proteomes" id="UP001500620">
    <property type="component" value="Unassembled WGS sequence"/>
</dbReference>
<evidence type="ECO:0000313" key="2">
    <source>
        <dbReference type="Proteomes" id="UP001500620"/>
    </source>
</evidence>
<accession>A0ABP8CV18</accession>
<sequence length="123" mass="13980">MFEAVSFFRRSHQGRSDDWAAVISLATAFEMLLTDSYEPNVAKRLRKRTQALLRGIRGTALMQQSVEDLYYARSATVHSGEPQNIDLSTARRAFVLAFQEIMQRMPTLRAGEEKPLAFLTGIR</sequence>
<protein>
    <recommendedName>
        <fullName evidence="3">Apea-like HEPN domain-containing protein</fullName>
    </recommendedName>
</protein>